<name>A0A9X2MVS6_9BACL</name>
<evidence type="ECO:0000313" key="4">
    <source>
        <dbReference type="Proteomes" id="UP001141950"/>
    </source>
</evidence>
<evidence type="ECO:0000256" key="1">
    <source>
        <dbReference type="SAM" id="MobiDB-lite"/>
    </source>
</evidence>
<proteinExistence type="predicted"/>
<dbReference type="Pfam" id="PF01522">
    <property type="entry name" value="Polysacc_deac_1"/>
    <property type="match status" value="1"/>
</dbReference>
<dbReference type="GO" id="GO:0005975">
    <property type="term" value="P:carbohydrate metabolic process"/>
    <property type="evidence" value="ECO:0007669"/>
    <property type="project" value="InterPro"/>
</dbReference>
<dbReference type="Proteomes" id="UP001141950">
    <property type="component" value="Unassembled WGS sequence"/>
</dbReference>
<dbReference type="CDD" id="cd10917">
    <property type="entry name" value="CE4_NodB_like_6s_7s"/>
    <property type="match status" value="1"/>
</dbReference>
<dbReference type="SUPFAM" id="SSF88713">
    <property type="entry name" value="Glycoside hydrolase/deacetylase"/>
    <property type="match status" value="1"/>
</dbReference>
<dbReference type="PROSITE" id="PS51677">
    <property type="entry name" value="NODB"/>
    <property type="match status" value="1"/>
</dbReference>
<dbReference type="EMBL" id="JANIPJ010000007">
    <property type="protein sequence ID" value="MCR2804522.1"/>
    <property type="molecule type" value="Genomic_DNA"/>
</dbReference>
<dbReference type="PANTHER" id="PTHR10587">
    <property type="entry name" value="GLYCOSYL TRANSFERASE-RELATED"/>
    <property type="match status" value="1"/>
</dbReference>
<feature type="compositionally biased region" description="Acidic residues" evidence="1">
    <location>
        <begin position="62"/>
        <end position="71"/>
    </location>
</feature>
<evidence type="ECO:0000313" key="3">
    <source>
        <dbReference type="EMBL" id="MCR2804522.1"/>
    </source>
</evidence>
<dbReference type="PROSITE" id="PS51257">
    <property type="entry name" value="PROKAR_LIPOPROTEIN"/>
    <property type="match status" value="1"/>
</dbReference>
<reference evidence="3" key="1">
    <citation type="submission" date="2022-08" db="EMBL/GenBank/DDBJ databases">
        <title>The genomic sequence of strain Paenibacillus sp. SCIV0701.</title>
        <authorList>
            <person name="Zhao H."/>
        </authorList>
    </citation>
    <scope>NUCLEOTIDE SEQUENCE</scope>
    <source>
        <strain evidence="3">SCIV0701</strain>
    </source>
</reference>
<evidence type="ECO:0000259" key="2">
    <source>
        <dbReference type="PROSITE" id="PS51677"/>
    </source>
</evidence>
<protein>
    <submittedName>
        <fullName evidence="3">Polysaccharide deacetylase family protein</fullName>
    </submittedName>
</protein>
<dbReference type="RefSeq" id="WP_257445601.1">
    <property type="nucleotide sequence ID" value="NZ_JANIPJ010000007.1"/>
</dbReference>
<dbReference type="Gene3D" id="3.20.20.370">
    <property type="entry name" value="Glycoside hydrolase/deacetylase"/>
    <property type="match status" value="1"/>
</dbReference>
<dbReference type="GO" id="GO:0016810">
    <property type="term" value="F:hydrolase activity, acting on carbon-nitrogen (but not peptide) bonds"/>
    <property type="evidence" value="ECO:0007669"/>
    <property type="project" value="InterPro"/>
</dbReference>
<dbReference type="InterPro" id="IPR050248">
    <property type="entry name" value="Polysacc_deacetylase_ArnD"/>
</dbReference>
<dbReference type="InterPro" id="IPR002509">
    <property type="entry name" value="NODB_dom"/>
</dbReference>
<organism evidence="3 4">
    <name type="scientific">Paenibacillus soyae</name>
    <dbReference type="NCBI Taxonomy" id="2969249"/>
    <lineage>
        <taxon>Bacteria</taxon>
        <taxon>Bacillati</taxon>
        <taxon>Bacillota</taxon>
        <taxon>Bacilli</taxon>
        <taxon>Bacillales</taxon>
        <taxon>Paenibacillaceae</taxon>
        <taxon>Paenibacillus</taxon>
    </lineage>
</organism>
<dbReference type="AlphaFoldDB" id="A0A9X2MVS6"/>
<gene>
    <name evidence="3" type="ORF">NQZ67_11600</name>
</gene>
<comment type="caution">
    <text evidence="3">The sequence shown here is derived from an EMBL/GenBank/DDBJ whole genome shotgun (WGS) entry which is preliminary data.</text>
</comment>
<feature type="domain" description="NodB homology" evidence="2">
    <location>
        <begin position="178"/>
        <end position="359"/>
    </location>
</feature>
<feature type="region of interest" description="Disordered" evidence="1">
    <location>
        <begin position="46"/>
        <end position="175"/>
    </location>
</feature>
<accession>A0A9X2MVS6</accession>
<feature type="compositionally biased region" description="Acidic residues" evidence="1">
    <location>
        <begin position="157"/>
        <end position="167"/>
    </location>
</feature>
<sequence>MERRKRGRRRRLVAFVVLSVVMVWMAGCAVGQSYGLSSLMSMKQEEKHAEEMLGTGMPGDEGSTDESEAAGDDSHAEPPGIVIDAGGVTEGDTAVFVPGEDELDPNHGILTPGSDSDGGGNATEAAHGDGQPESAVDSDDALNDGSEYDSAPIVGESDTEETSESAEEEKAMPEDERKLAALTFDDGPDPKYTTAILDILKEKGVKATFFVVGTQVEKYPEILQRIEEEGHAVGNHSYSHKDLSKLAKPGIQQQVDRTDEAIEAELGYVPELFRAPYGAVSDTLEAVLENENRRLVGWTVDTRDWAGTPITDMREMIRKETGANGIILMHSFGGKHIRNTVEMLPDVIDDLHNLGFTLVTVDQIPE</sequence>
<keyword evidence="4" id="KW-1185">Reference proteome</keyword>
<dbReference type="InterPro" id="IPR011330">
    <property type="entry name" value="Glyco_hydro/deAcase_b/a-brl"/>
</dbReference>